<dbReference type="Pfam" id="PF20428">
    <property type="entry name" value="Sey1_3HB"/>
    <property type="match status" value="2"/>
</dbReference>
<evidence type="ECO:0000256" key="8">
    <source>
        <dbReference type="ARBA" id="ARBA00023136"/>
    </source>
</evidence>
<keyword evidence="4" id="KW-0256">Endoplasmic reticulum</keyword>
<proteinExistence type="inferred from homology"/>
<evidence type="ECO:0000256" key="9">
    <source>
        <dbReference type="PROSITE-ProRule" id="PRU01052"/>
    </source>
</evidence>
<keyword evidence="8 11" id="KW-0472">Membrane</keyword>
<organism evidence="13 14">
    <name type="scientific">Rubroshorea leprosula</name>
    <dbReference type="NCBI Taxonomy" id="152421"/>
    <lineage>
        <taxon>Eukaryota</taxon>
        <taxon>Viridiplantae</taxon>
        <taxon>Streptophyta</taxon>
        <taxon>Embryophyta</taxon>
        <taxon>Tracheophyta</taxon>
        <taxon>Spermatophyta</taxon>
        <taxon>Magnoliopsida</taxon>
        <taxon>eudicotyledons</taxon>
        <taxon>Gunneridae</taxon>
        <taxon>Pentapetalae</taxon>
        <taxon>rosids</taxon>
        <taxon>malvids</taxon>
        <taxon>Malvales</taxon>
        <taxon>Dipterocarpaceae</taxon>
        <taxon>Rubroshorea</taxon>
    </lineage>
</organism>
<dbReference type="Gene3D" id="3.40.50.300">
    <property type="entry name" value="P-loop containing nucleotide triphosphate hydrolases"/>
    <property type="match status" value="1"/>
</dbReference>
<evidence type="ECO:0000256" key="3">
    <source>
        <dbReference type="ARBA" id="ARBA00022801"/>
    </source>
</evidence>
<dbReference type="PANTHER" id="PTHR45923:SF20">
    <property type="entry name" value="PROTEIN ROOT HAIR DEFECTIVE 3 HOMOLOG 2"/>
    <property type="match status" value="1"/>
</dbReference>
<dbReference type="AlphaFoldDB" id="A0AAV5M3A1"/>
<keyword evidence="7" id="KW-0342">GTP-binding</keyword>
<evidence type="ECO:0000313" key="13">
    <source>
        <dbReference type="EMBL" id="GKV44271.1"/>
    </source>
</evidence>
<evidence type="ECO:0000256" key="2">
    <source>
        <dbReference type="ARBA" id="ARBA00022741"/>
    </source>
</evidence>
<evidence type="ECO:0000256" key="4">
    <source>
        <dbReference type="ARBA" id="ARBA00022824"/>
    </source>
</evidence>
<comment type="caution">
    <text evidence="13">The sequence shown here is derived from an EMBL/GenBank/DDBJ whole genome shotgun (WGS) entry which is preliminary data.</text>
</comment>
<accession>A0AAV5M3A1</accession>
<dbReference type="InterPro" id="IPR037157">
    <property type="entry name" value="Acetyltransf_C_sf"/>
</dbReference>
<gene>
    <name evidence="13" type="ORF">SLEP1_g51467</name>
</gene>
<dbReference type="InterPro" id="IPR008803">
    <property type="entry name" value="RHD3/Sey1"/>
</dbReference>
<feature type="transmembrane region" description="Helical" evidence="11">
    <location>
        <begin position="438"/>
        <end position="457"/>
    </location>
</feature>
<keyword evidence="1 11" id="KW-0812">Transmembrane</keyword>
<dbReference type="GO" id="GO:0005525">
    <property type="term" value="F:GTP binding"/>
    <property type="evidence" value="ECO:0007669"/>
    <property type="project" value="UniProtKB-KW"/>
</dbReference>
<dbReference type="EMBL" id="BPVZ01000179">
    <property type="protein sequence ID" value="GKV44271.1"/>
    <property type="molecule type" value="Genomic_DNA"/>
</dbReference>
<keyword evidence="2" id="KW-0547">Nucleotide-binding</keyword>
<keyword evidence="3" id="KW-0378">Hydrolase</keyword>
<dbReference type="Proteomes" id="UP001054252">
    <property type="component" value="Unassembled WGS sequence"/>
</dbReference>
<dbReference type="InterPro" id="IPR027417">
    <property type="entry name" value="P-loop_NTPase"/>
</dbReference>
<dbReference type="InterPro" id="IPR046758">
    <property type="entry name" value="Sey1/RHD3-like_3HB"/>
</dbReference>
<evidence type="ECO:0000256" key="6">
    <source>
        <dbReference type="ARBA" id="ARBA00023054"/>
    </source>
</evidence>
<keyword evidence="6" id="KW-0175">Coiled coil</keyword>
<dbReference type="PROSITE" id="PS51715">
    <property type="entry name" value="G_GB1_RHD3"/>
    <property type="match status" value="1"/>
</dbReference>
<name>A0AAV5M3A1_9ROSI</name>
<evidence type="ECO:0000313" key="14">
    <source>
        <dbReference type="Proteomes" id="UP001054252"/>
    </source>
</evidence>
<evidence type="ECO:0000256" key="10">
    <source>
        <dbReference type="SAM" id="MobiDB-lite"/>
    </source>
</evidence>
<dbReference type="GO" id="GO:0016320">
    <property type="term" value="P:endoplasmic reticulum membrane fusion"/>
    <property type="evidence" value="ECO:0007669"/>
    <property type="project" value="TreeGrafter"/>
</dbReference>
<evidence type="ECO:0000256" key="5">
    <source>
        <dbReference type="ARBA" id="ARBA00022989"/>
    </source>
</evidence>
<evidence type="ECO:0000259" key="12">
    <source>
        <dbReference type="PROSITE" id="PS51715"/>
    </source>
</evidence>
<dbReference type="GO" id="GO:0005783">
    <property type="term" value="C:endoplasmic reticulum"/>
    <property type="evidence" value="ECO:0007669"/>
    <property type="project" value="TreeGrafter"/>
</dbReference>
<evidence type="ECO:0000256" key="7">
    <source>
        <dbReference type="ARBA" id="ARBA00023134"/>
    </source>
</evidence>
<dbReference type="InterPro" id="IPR030386">
    <property type="entry name" value="G_GB1_RHD3_dom"/>
</dbReference>
<keyword evidence="5 11" id="KW-1133">Transmembrane helix</keyword>
<feature type="region of interest" description="Disordered" evidence="10">
    <location>
        <begin position="493"/>
        <end position="546"/>
    </location>
</feature>
<comment type="similarity">
    <text evidence="9">Belongs to the TRAFAC class dynamin-like GTPase superfamily. GB1/RHD3 GTPase family.</text>
</comment>
<reference evidence="13 14" key="1">
    <citation type="journal article" date="2021" name="Commun. Biol.">
        <title>The genome of Shorea leprosula (Dipterocarpaceae) highlights the ecological relevance of drought in aseasonal tropical rainforests.</title>
        <authorList>
            <person name="Ng K.K.S."/>
            <person name="Kobayashi M.J."/>
            <person name="Fawcett J.A."/>
            <person name="Hatakeyama M."/>
            <person name="Paape T."/>
            <person name="Ng C.H."/>
            <person name="Ang C.C."/>
            <person name="Tnah L.H."/>
            <person name="Lee C.T."/>
            <person name="Nishiyama T."/>
            <person name="Sese J."/>
            <person name="O'Brien M.J."/>
            <person name="Copetti D."/>
            <person name="Mohd Noor M.I."/>
            <person name="Ong R.C."/>
            <person name="Putra M."/>
            <person name="Sireger I.Z."/>
            <person name="Indrioko S."/>
            <person name="Kosugi Y."/>
            <person name="Izuno A."/>
            <person name="Isagi Y."/>
            <person name="Lee S.L."/>
            <person name="Shimizu K.K."/>
        </authorList>
    </citation>
    <scope>NUCLEOTIDE SEQUENCE [LARGE SCALE GENOMIC DNA]</scope>
    <source>
        <strain evidence="13">214</strain>
    </source>
</reference>
<protein>
    <recommendedName>
        <fullName evidence="12">GB1/RHD3-type G domain-containing protein</fullName>
    </recommendedName>
</protein>
<feature type="domain" description="GB1/RHD3-type G" evidence="12">
    <location>
        <begin position="1"/>
        <end position="200"/>
    </location>
</feature>
<dbReference type="Gene3D" id="1.20.1180.10">
    <property type="entry name" value="Udp N-acetylglucosamine O-acyltransferase, C-terminal domain"/>
    <property type="match status" value="1"/>
</dbReference>
<dbReference type="FunFam" id="3.40.50.300:FF:002271">
    <property type="entry name" value="Protein ROOT HAIR DEFECTIVE 3 homolog"/>
    <property type="match status" value="1"/>
</dbReference>
<dbReference type="PANTHER" id="PTHR45923">
    <property type="entry name" value="PROTEIN SEY1"/>
    <property type="match status" value="1"/>
</dbReference>
<keyword evidence="14" id="KW-1185">Reference proteome</keyword>
<sequence length="546" mass="62211">MNHLFHTNFREMDAFRGRSQTTKGIWMAKCVGIEPFTVAMDLEGYVDVTHILVMLQDDTTFEKQSALFALAIADIVLINMWCHDIGREQAANKPLLKTVFQVMLRLFSPRKTTLLFVIRDKTKTPLEYLEPVLRVDIQKIWDSVRKPPAHIDTPLSDFFNVEITALPSYEEKEEQFKEQVVQLRQQFFNSISPGGLDGDRRVVVPASGFSFSAQQIWKIIKENKDLDLPAHKVMVANVRCEEIADEKFCGLTSDEAWIELEEAVQSGPVPDFGRKLSSILDTYFSKYDMEAIYFDERVRNAKRQQLESKVFDFVYPAYTKLLGHLRSKALEEFKSRLEEMLNKGEGFAASVRTCTNSCLVEFDQGCEVFSLSTLAPARSSLLYLSYSLIRYHSVTESSISHLQEAQKRSNNWLPPPWAIVAMVVLGFNEFMMLLRNPLYLMVLFVLYLLSKALLVQMNVAEQFQHGTLAGLISISSRFLPTLMNLLKRLAEEAQGQATPEAPRPSPPVRIPESSISSNISSLDDDQEYSSPNLTQRRSIKIESELS</sequence>
<dbReference type="SUPFAM" id="SSF52540">
    <property type="entry name" value="P-loop containing nucleoside triphosphate hydrolases"/>
    <property type="match status" value="1"/>
</dbReference>
<dbReference type="GO" id="GO:0003924">
    <property type="term" value="F:GTPase activity"/>
    <property type="evidence" value="ECO:0007669"/>
    <property type="project" value="TreeGrafter"/>
</dbReference>
<evidence type="ECO:0000256" key="1">
    <source>
        <dbReference type="ARBA" id="ARBA00022692"/>
    </source>
</evidence>
<evidence type="ECO:0000256" key="11">
    <source>
        <dbReference type="SAM" id="Phobius"/>
    </source>
</evidence>
<dbReference type="Pfam" id="PF05879">
    <property type="entry name" value="RHD3_GTPase"/>
    <property type="match status" value="1"/>
</dbReference>